<evidence type="ECO:0000256" key="5">
    <source>
        <dbReference type="ARBA" id="ARBA00022729"/>
    </source>
</evidence>
<evidence type="ECO:0000256" key="11">
    <source>
        <dbReference type="ARBA" id="ARBA00023157"/>
    </source>
</evidence>
<dbReference type="Gramene" id="Aco019497.1.mrna1">
    <property type="protein sequence ID" value="Aco019497.1.mrna1"/>
    <property type="gene ID" value="Aco019497.1.path1"/>
</dbReference>
<feature type="signal peptide" evidence="15">
    <location>
        <begin position="1"/>
        <end position="31"/>
    </location>
</feature>
<evidence type="ECO:0000313" key="17">
    <source>
        <dbReference type="EMBL" id="OAY85607.1"/>
    </source>
</evidence>
<dbReference type="InterPro" id="IPR000719">
    <property type="entry name" value="Prot_kinase_dom"/>
</dbReference>
<dbReference type="SMART" id="SM00179">
    <property type="entry name" value="EGF_CA"/>
    <property type="match status" value="1"/>
</dbReference>
<keyword evidence="4 14" id="KW-0812">Transmembrane</keyword>
<dbReference type="PROSITE" id="PS00107">
    <property type="entry name" value="PROTEIN_KINASE_ATP"/>
    <property type="match status" value="1"/>
</dbReference>
<dbReference type="InterPro" id="IPR008271">
    <property type="entry name" value="Ser/Thr_kinase_AS"/>
</dbReference>
<dbReference type="SUPFAM" id="SSF56112">
    <property type="entry name" value="Protein kinase-like (PK-like)"/>
    <property type="match status" value="1"/>
</dbReference>
<evidence type="ECO:0000256" key="2">
    <source>
        <dbReference type="ARBA" id="ARBA00022527"/>
    </source>
</evidence>
<evidence type="ECO:0000256" key="12">
    <source>
        <dbReference type="ARBA" id="ARBA00023180"/>
    </source>
</evidence>
<dbReference type="Pfam" id="PF13947">
    <property type="entry name" value="GUB_WAK_bind"/>
    <property type="match status" value="1"/>
</dbReference>
<dbReference type="InterPro" id="IPR045274">
    <property type="entry name" value="WAK-like"/>
</dbReference>
<dbReference type="PROSITE" id="PS50011">
    <property type="entry name" value="PROTEIN_KINASE_DOM"/>
    <property type="match status" value="1"/>
</dbReference>
<keyword evidence="3" id="KW-0808">Transferase</keyword>
<keyword evidence="8 13" id="KW-0067">ATP-binding</keyword>
<dbReference type="InterPro" id="IPR017441">
    <property type="entry name" value="Protein_kinase_ATP_BS"/>
</dbReference>
<dbReference type="GO" id="GO:0030247">
    <property type="term" value="F:polysaccharide binding"/>
    <property type="evidence" value="ECO:0007669"/>
    <property type="project" value="InterPro"/>
</dbReference>
<evidence type="ECO:0000256" key="3">
    <source>
        <dbReference type="ARBA" id="ARBA00022679"/>
    </source>
</evidence>
<keyword evidence="7 17" id="KW-0418">Kinase</keyword>
<proteinExistence type="predicted"/>
<keyword evidence="6 13" id="KW-0547">Nucleotide-binding</keyword>
<evidence type="ECO:0000256" key="14">
    <source>
        <dbReference type="SAM" id="Phobius"/>
    </source>
</evidence>
<name>A0A199W819_ANACO</name>
<dbReference type="PANTHER" id="PTHR27005">
    <property type="entry name" value="WALL-ASSOCIATED RECEPTOR KINASE-LIKE 21"/>
    <property type="match status" value="1"/>
</dbReference>
<dbReference type="Gene3D" id="3.30.200.20">
    <property type="entry name" value="Phosphorylase Kinase, domain 1"/>
    <property type="match status" value="1"/>
</dbReference>
<dbReference type="SMART" id="SM00220">
    <property type="entry name" value="S_TKc"/>
    <property type="match status" value="1"/>
</dbReference>
<keyword evidence="2" id="KW-0723">Serine/threonine-protein kinase</keyword>
<gene>
    <name evidence="17" type="ORF">ACMD2_21353</name>
</gene>
<evidence type="ECO:0000256" key="8">
    <source>
        <dbReference type="ARBA" id="ARBA00022840"/>
    </source>
</evidence>
<dbReference type="FunFam" id="3.30.200.20:FF:000043">
    <property type="entry name" value="Wall-associated receptor kinase 2"/>
    <property type="match status" value="1"/>
</dbReference>
<dbReference type="PROSITE" id="PS01187">
    <property type="entry name" value="EGF_CA"/>
    <property type="match status" value="1"/>
</dbReference>
<dbReference type="InterPro" id="IPR000742">
    <property type="entry name" value="EGF"/>
</dbReference>
<feature type="chain" id="PRO_5008286366" evidence="15">
    <location>
        <begin position="32"/>
        <end position="740"/>
    </location>
</feature>
<dbReference type="SUPFAM" id="SSF57196">
    <property type="entry name" value="EGF/Laminin"/>
    <property type="match status" value="1"/>
</dbReference>
<accession>A0A199W819</accession>
<evidence type="ECO:0000313" key="18">
    <source>
        <dbReference type="Proteomes" id="UP000092600"/>
    </source>
</evidence>
<evidence type="ECO:0000256" key="1">
    <source>
        <dbReference type="ARBA" id="ARBA00004479"/>
    </source>
</evidence>
<dbReference type="PANTHER" id="PTHR27005:SF479">
    <property type="entry name" value="OS06G0706600 PROTEIN"/>
    <property type="match status" value="1"/>
</dbReference>
<dbReference type="InterPro" id="IPR001881">
    <property type="entry name" value="EGF-like_Ca-bd_dom"/>
</dbReference>
<evidence type="ECO:0000259" key="16">
    <source>
        <dbReference type="PROSITE" id="PS50011"/>
    </source>
</evidence>
<comment type="subcellular location">
    <subcellularLocation>
        <location evidence="1">Membrane</location>
        <topology evidence="1">Single-pass type I membrane protein</topology>
    </subcellularLocation>
</comment>
<dbReference type="PROSITE" id="PS00108">
    <property type="entry name" value="PROTEIN_KINASE_ST"/>
    <property type="match status" value="1"/>
</dbReference>
<keyword evidence="17" id="KW-0675">Receptor</keyword>
<evidence type="ECO:0000256" key="4">
    <source>
        <dbReference type="ARBA" id="ARBA00022692"/>
    </source>
</evidence>
<dbReference type="GO" id="GO:0007166">
    <property type="term" value="P:cell surface receptor signaling pathway"/>
    <property type="evidence" value="ECO:0007669"/>
    <property type="project" value="InterPro"/>
</dbReference>
<dbReference type="CDD" id="cd00054">
    <property type="entry name" value="EGF_CA"/>
    <property type="match status" value="1"/>
</dbReference>
<dbReference type="Gene3D" id="1.10.510.10">
    <property type="entry name" value="Transferase(Phosphotransferase) domain 1"/>
    <property type="match status" value="1"/>
</dbReference>
<dbReference type="InterPro" id="IPR018097">
    <property type="entry name" value="EGF_Ca-bd_CS"/>
</dbReference>
<keyword evidence="5 15" id="KW-0732">Signal</keyword>
<dbReference type="GO" id="GO:0005524">
    <property type="term" value="F:ATP binding"/>
    <property type="evidence" value="ECO:0007669"/>
    <property type="project" value="UniProtKB-UniRule"/>
</dbReference>
<evidence type="ECO:0000256" key="7">
    <source>
        <dbReference type="ARBA" id="ARBA00022777"/>
    </source>
</evidence>
<evidence type="ECO:0000256" key="13">
    <source>
        <dbReference type="PROSITE-ProRule" id="PRU10141"/>
    </source>
</evidence>
<dbReference type="Proteomes" id="UP000092600">
    <property type="component" value="Unassembled WGS sequence"/>
</dbReference>
<feature type="domain" description="Protein kinase" evidence="16">
    <location>
        <begin position="418"/>
        <end position="700"/>
    </location>
</feature>
<feature type="transmembrane region" description="Helical" evidence="14">
    <location>
        <begin position="348"/>
        <end position="370"/>
    </location>
</feature>
<keyword evidence="11" id="KW-1015">Disulfide bond</keyword>
<dbReference type="GO" id="GO:0005509">
    <property type="term" value="F:calcium ion binding"/>
    <property type="evidence" value="ECO:0007669"/>
    <property type="project" value="InterPro"/>
</dbReference>
<dbReference type="InterPro" id="IPR011009">
    <property type="entry name" value="Kinase-like_dom_sf"/>
</dbReference>
<keyword evidence="10 14" id="KW-0472">Membrane</keyword>
<dbReference type="EMBL" id="LSRQ01000075">
    <property type="protein sequence ID" value="OAY85607.1"/>
    <property type="molecule type" value="Genomic_DNA"/>
</dbReference>
<evidence type="ECO:0000256" key="15">
    <source>
        <dbReference type="SAM" id="SignalP"/>
    </source>
</evidence>
<keyword evidence="9 14" id="KW-1133">Transmembrane helix</keyword>
<comment type="caution">
    <text evidence="17">The sequence shown here is derived from an EMBL/GenBank/DDBJ whole genome shotgun (WGS) entry which is preliminary data.</text>
</comment>
<dbReference type="FunFam" id="1.10.510.10:FF:000084">
    <property type="entry name" value="Wall-associated receptor kinase 2"/>
    <property type="match status" value="1"/>
</dbReference>
<feature type="binding site" evidence="13">
    <location>
        <position position="446"/>
    </location>
    <ligand>
        <name>ATP</name>
        <dbReference type="ChEBI" id="CHEBI:30616"/>
    </ligand>
</feature>
<dbReference type="GO" id="GO:0005886">
    <property type="term" value="C:plasma membrane"/>
    <property type="evidence" value="ECO:0007669"/>
    <property type="project" value="TreeGrafter"/>
</dbReference>
<evidence type="ECO:0000256" key="9">
    <source>
        <dbReference type="ARBA" id="ARBA00022989"/>
    </source>
</evidence>
<protein>
    <submittedName>
        <fullName evidence="17">Wall-associated receptor kinase 2</fullName>
    </submittedName>
</protein>
<evidence type="ECO:0000256" key="6">
    <source>
        <dbReference type="ARBA" id="ARBA00022741"/>
    </source>
</evidence>
<keyword evidence="12" id="KW-0325">Glycoprotein</keyword>
<dbReference type="GO" id="GO:0004674">
    <property type="term" value="F:protein serine/threonine kinase activity"/>
    <property type="evidence" value="ECO:0007669"/>
    <property type="project" value="UniProtKB-KW"/>
</dbReference>
<reference evidence="17 18" key="1">
    <citation type="journal article" date="2016" name="DNA Res.">
        <title>The draft genome of MD-2 pineapple using hybrid error correction of long reads.</title>
        <authorList>
            <person name="Redwan R.M."/>
            <person name="Saidin A."/>
            <person name="Kumar S.V."/>
        </authorList>
    </citation>
    <scope>NUCLEOTIDE SEQUENCE [LARGE SCALE GENOMIC DNA]</scope>
    <source>
        <strain evidence="18">cv. MD2</strain>
        <tissue evidence="17">Leaf</tissue>
    </source>
</reference>
<organism evidence="17 18">
    <name type="scientific">Ananas comosus</name>
    <name type="common">Pineapple</name>
    <name type="synonym">Ananas ananas</name>
    <dbReference type="NCBI Taxonomy" id="4615"/>
    <lineage>
        <taxon>Eukaryota</taxon>
        <taxon>Viridiplantae</taxon>
        <taxon>Streptophyta</taxon>
        <taxon>Embryophyta</taxon>
        <taxon>Tracheophyta</taxon>
        <taxon>Spermatophyta</taxon>
        <taxon>Magnoliopsida</taxon>
        <taxon>Liliopsida</taxon>
        <taxon>Poales</taxon>
        <taxon>Bromeliaceae</taxon>
        <taxon>Bromelioideae</taxon>
        <taxon>Ananas</taxon>
    </lineage>
</organism>
<dbReference type="Gene3D" id="2.10.25.10">
    <property type="entry name" value="Laminin"/>
    <property type="match status" value="2"/>
</dbReference>
<dbReference type="Pfam" id="PF00069">
    <property type="entry name" value="Pkinase"/>
    <property type="match status" value="1"/>
</dbReference>
<dbReference type="STRING" id="4615.A0A199W819"/>
<dbReference type="SMART" id="SM00181">
    <property type="entry name" value="EGF"/>
    <property type="match status" value="2"/>
</dbReference>
<dbReference type="CDD" id="cd14066">
    <property type="entry name" value="STKc_IRAK"/>
    <property type="match status" value="1"/>
</dbReference>
<sequence length="740" mass="83133">MKPKENSISTGIVILWGQFLFQLLALQLTSASVALPGCPERCGDVEIPYPFGIGRACSMEGFTLNCTSSNGTHKPFLRNVEFMSISLLSGRARIANTVSTQCYNATNGNVTYDDWQMNLTATPFRFSSGLNKFMTVGCMTLAYLIESDTANSSYWSGCVSMCRSADNLSNGSCRGIGCCHTAIPKGIWYYQVHFAENFNSSETYNFSRCGYAALVEERAFKFRTSYVTTDELYRRRLPLVINWAVRNKTCREARQNMTSYACASEHSTCVDSANGSHYRCNCSEGYQGNPYLSHGCQEIDECANKNAYPCSGVCHNTQGGYWCSCPRGTHADPYNGTCYQKLPPAAKLVIGICISLVIILVIIFCIHIMCERRKLIKVKEMNFRQHGGWLLLEEIRKRQGLAFKMFTKEELEQATNKFHKNNILGHGAYGTVYKGILKDNRVVAIKRAKIINERQKKEFGKEMLILSQINHRNIVKLLGCCLEVEVPMLVYEYISNGTLFQLIHGNSRRIYISLETRLKIALESAEALAYLHSSASPPIIHGDVKSANILLDDNLMAKVSDFGASILAPKDEKQFVTLVQGTCGYLDPEYLQTCQLIDKSDVYSFGVVLLELLTGRKALYFEGTEIEASLSSTFLSAMKEGRFSKLLDDQIKYDEEVERINEIAALAKACLNVKGEDRPSMKEVAKELDRLKKIKQHPREQQNDAEIESLLNNPSIYREEENSGFYSLERNAMLSIEPGR</sequence>
<dbReference type="AlphaFoldDB" id="A0A199W819"/>
<evidence type="ECO:0000256" key="10">
    <source>
        <dbReference type="ARBA" id="ARBA00023136"/>
    </source>
</evidence>
<dbReference type="InterPro" id="IPR025287">
    <property type="entry name" value="WAK_GUB"/>
</dbReference>